<organism evidence="1 2">
    <name type="scientific">Botrimarina mediterranea</name>
    <dbReference type="NCBI Taxonomy" id="2528022"/>
    <lineage>
        <taxon>Bacteria</taxon>
        <taxon>Pseudomonadati</taxon>
        <taxon>Planctomycetota</taxon>
        <taxon>Planctomycetia</taxon>
        <taxon>Pirellulales</taxon>
        <taxon>Lacipirellulaceae</taxon>
        <taxon>Botrimarina</taxon>
    </lineage>
</organism>
<name>A0A518KAH1_9BACT</name>
<dbReference type="EMBL" id="CP036349">
    <property type="protein sequence ID" value="QDV74789.1"/>
    <property type="molecule type" value="Genomic_DNA"/>
</dbReference>
<accession>A0A518KAH1</accession>
<gene>
    <name evidence="1" type="ORF">Spa11_29970</name>
</gene>
<sequence>MLTPKQVKWLRRIAAWRHRLGESFLSANDASGGGMECVCIRTETPGGFQRCFELFFFDETVYVIIHPPEPSQRVRPDGVNDSQTVKVQEATSLWAVEGTS</sequence>
<keyword evidence="2" id="KW-1185">Reference proteome</keyword>
<evidence type="ECO:0000313" key="1">
    <source>
        <dbReference type="EMBL" id="QDV74789.1"/>
    </source>
</evidence>
<dbReference type="Proteomes" id="UP000316426">
    <property type="component" value="Chromosome"/>
</dbReference>
<protein>
    <submittedName>
        <fullName evidence="1">Uncharacterized protein</fullName>
    </submittedName>
</protein>
<evidence type="ECO:0000313" key="2">
    <source>
        <dbReference type="Proteomes" id="UP000316426"/>
    </source>
</evidence>
<dbReference type="KEGG" id="bmei:Spa11_29970"/>
<reference evidence="1 2" key="1">
    <citation type="submission" date="2019-02" db="EMBL/GenBank/DDBJ databases">
        <title>Deep-cultivation of Planctomycetes and their phenomic and genomic characterization uncovers novel biology.</title>
        <authorList>
            <person name="Wiegand S."/>
            <person name="Jogler M."/>
            <person name="Boedeker C."/>
            <person name="Pinto D."/>
            <person name="Vollmers J."/>
            <person name="Rivas-Marin E."/>
            <person name="Kohn T."/>
            <person name="Peeters S.H."/>
            <person name="Heuer A."/>
            <person name="Rast P."/>
            <person name="Oberbeckmann S."/>
            <person name="Bunk B."/>
            <person name="Jeske O."/>
            <person name="Meyerdierks A."/>
            <person name="Storesund J.E."/>
            <person name="Kallscheuer N."/>
            <person name="Luecker S."/>
            <person name="Lage O.M."/>
            <person name="Pohl T."/>
            <person name="Merkel B.J."/>
            <person name="Hornburger P."/>
            <person name="Mueller R.-W."/>
            <person name="Bruemmer F."/>
            <person name="Labrenz M."/>
            <person name="Spormann A.M."/>
            <person name="Op den Camp H."/>
            <person name="Overmann J."/>
            <person name="Amann R."/>
            <person name="Jetten M.S.M."/>
            <person name="Mascher T."/>
            <person name="Medema M.H."/>
            <person name="Devos D.P."/>
            <person name="Kaster A.-K."/>
            <person name="Ovreas L."/>
            <person name="Rohde M."/>
            <person name="Galperin M.Y."/>
            <person name="Jogler C."/>
        </authorList>
    </citation>
    <scope>NUCLEOTIDE SEQUENCE [LARGE SCALE GENOMIC DNA]</scope>
    <source>
        <strain evidence="1 2">Spa11</strain>
    </source>
</reference>
<dbReference type="AlphaFoldDB" id="A0A518KAH1"/>
<proteinExistence type="predicted"/>